<sequence length="478" mass="54184">MADQEELWFKQQVQEAKQAAQQVSAEAMNLAMRRGIQRANRDKPLRGTGFWSIPAGRLKIIAVVLLALCIGGGIWGTWHWLTPQTATKPVQRHHEIPTYVSRLFGEQDNFTLALQQAVAHDIYWPVEQSFISGDYKVTIDGMAADSQRIIILYTAENKGSKSPLQLQSNVKPRLLGSDGKPLDGSFTWDTRSKAGPDQTVVSNVMVFDFEQPGQIPNALTLSAVWQAQARQGSSVKPQAEHFSIPLTLKPGPDAALREVKDLNRDIAVEDQHIELRRLIRTPLRTDVEIRFKPTGGREIIDTDLFMSLVSSQVNRSAHPSYENLLKYDRTITTKQGQIYYFTSSFFSEHKQIWLNISSLRLKPDKSVFITLNTITKTIVKSPDKHIKLDQYINNPTHQRLRLYLRYQFTENSGGLYFRMANTFIDGRGQRHILADAGTGLDGFVISNHEQYPQPLTFEIVDYGGHSRGFPQPLEIQIR</sequence>
<reference evidence="1 2" key="1">
    <citation type="journal article" date="2016" name="Front. Microbiol.">
        <title>Genomic Resource of Rice Seed Associated Bacteria.</title>
        <authorList>
            <person name="Midha S."/>
            <person name="Bansal K."/>
            <person name="Sharma S."/>
            <person name="Kumar N."/>
            <person name="Patil P.P."/>
            <person name="Chaudhry V."/>
            <person name="Patil P.B."/>
        </authorList>
    </citation>
    <scope>NUCLEOTIDE SEQUENCE [LARGE SCALE GENOMIC DNA]</scope>
    <source>
        <strain evidence="1 2">NS115</strain>
    </source>
</reference>
<dbReference type="EMBL" id="LDRX01000053">
    <property type="protein sequence ID" value="KTS82192.1"/>
    <property type="molecule type" value="Genomic_DNA"/>
</dbReference>
<organism evidence="1 2">
    <name type="scientific">Paenibacillus jamilae</name>
    <dbReference type="NCBI Taxonomy" id="114136"/>
    <lineage>
        <taxon>Bacteria</taxon>
        <taxon>Bacillati</taxon>
        <taxon>Bacillota</taxon>
        <taxon>Bacilli</taxon>
        <taxon>Bacillales</taxon>
        <taxon>Paenibacillaceae</taxon>
        <taxon>Paenibacillus</taxon>
    </lineage>
</organism>
<evidence type="ECO:0000313" key="2">
    <source>
        <dbReference type="Proteomes" id="UP000074866"/>
    </source>
</evidence>
<dbReference type="Proteomes" id="UP000074866">
    <property type="component" value="Unassembled WGS sequence"/>
</dbReference>
<evidence type="ECO:0000313" key="1">
    <source>
        <dbReference type="EMBL" id="KTS82192.1"/>
    </source>
</evidence>
<accession>A0ACC4ZUX3</accession>
<gene>
    <name evidence="1" type="ORF">NS115_12640</name>
</gene>
<keyword evidence="2" id="KW-1185">Reference proteome</keyword>
<name>A0ACC4ZUX3_9BACL</name>
<proteinExistence type="predicted"/>
<comment type="caution">
    <text evidence="1">The sequence shown here is derived from an EMBL/GenBank/DDBJ whole genome shotgun (WGS) entry which is preliminary data.</text>
</comment>
<protein>
    <submittedName>
        <fullName evidence="1">Uncharacterized protein</fullName>
    </submittedName>
</protein>